<feature type="transmembrane region" description="Helical" evidence="1">
    <location>
        <begin position="71"/>
        <end position="99"/>
    </location>
</feature>
<gene>
    <name evidence="2" type="ORF">ETAA1_53400</name>
</gene>
<evidence type="ECO:0008006" key="4">
    <source>
        <dbReference type="Google" id="ProtNLM"/>
    </source>
</evidence>
<name>A0A517Y0R8_9BACT</name>
<sequence>MDHPPPPPPAGPGYSPAVRGIAAASVALGYFSLIVFFWKPFGMALGAVGLVLGLISLAIRNKGGLHGENVALAGVGICAVSLSITTALYWGIGFVTWGYRFW</sequence>
<dbReference type="EMBL" id="CP036273">
    <property type="protein sequence ID" value="QDU23341.1"/>
    <property type="molecule type" value="Genomic_DNA"/>
</dbReference>
<organism evidence="2 3">
    <name type="scientific">Urbifossiella limnaea</name>
    <dbReference type="NCBI Taxonomy" id="2528023"/>
    <lineage>
        <taxon>Bacteria</taxon>
        <taxon>Pseudomonadati</taxon>
        <taxon>Planctomycetota</taxon>
        <taxon>Planctomycetia</taxon>
        <taxon>Gemmatales</taxon>
        <taxon>Gemmataceae</taxon>
        <taxon>Urbifossiella</taxon>
    </lineage>
</organism>
<dbReference type="Proteomes" id="UP000319576">
    <property type="component" value="Chromosome"/>
</dbReference>
<protein>
    <recommendedName>
        <fullName evidence="4">DUF4190 domain-containing protein</fullName>
    </recommendedName>
</protein>
<feature type="transmembrane region" description="Helical" evidence="1">
    <location>
        <begin position="20"/>
        <end position="38"/>
    </location>
</feature>
<reference evidence="2 3" key="1">
    <citation type="submission" date="2019-02" db="EMBL/GenBank/DDBJ databases">
        <title>Deep-cultivation of Planctomycetes and their phenomic and genomic characterization uncovers novel biology.</title>
        <authorList>
            <person name="Wiegand S."/>
            <person name="Jogler M."/>
            <person name="Boedeker C."/>
            <person name="Pinto D."/>
            <person name="Vollmers J."/>
            <person name="Rivas-Marin E."/>
            <person name="Kohn T."/>
            <person name="Peeters S.H."/>
            <person name="Heuer A."/>
            <person name="Rast P."/>
            <person name="Oberbeckmann S."/>
            <person name="Bunk B."/>
            <person name="Jeske O."/>
            <person name="Meyerdierks A."/>
            <person name="Storesund J.E."/>
            <person name="Kallscheuer N."/>
            <person name="Luecker S."/>
            <person name="Lage O.M."/>
            <person name="Pohl T."/>
            <person name="Merkel B.J."/>
            <person name="Hornburger P."/>
            <person name="Mueller R.-W."/>
            <person name="Bruemmer F."/>
            <person name="Labrenz M."/>
            <person name="Spormann A.M."/>
            <person name="Op den Camp H."/>
            <person name="Overmann J."/>
            <person name="Amann R."/>
            <person name="Jetten M.S.M."/>
            <person name="Mascher T."/>
            <person name="Medema M.H."/>
            <person name="Devos D.P."/>
            <person name="Kaster A.-K."/>
            <person name="Ovreas L."/>
            <person name="Rohde M."/>
            <person name="Galperin M.Y."/>
            <person name="Jogler C."/>
        </authorList>
    </citation>
    <scope>NUCLEOTIDE SEQUENCE [LARGE SCALE GENOMIC DNA]</scope>
    <source>
        <strain evidence="2 3">ETA_A1</strain>
    </source>
</reference>
<keyword evidence="1" id="KW-1133">Transmembrane helix</keyword>
<keyword evidence="3" id="KW-1185">Reference proteome</keyword>
<keyword evidence="1" id="KW-0472">Membrane</keyword>
<accession>A0A517Y0R8</accession>
<evidence type="ECO:0000313" key="3">
    <source>
        <dbReference type="Proteomes" id="UP000319576"/>
    </source>
</evidence>
<evidence type="ECO:0000313" key="2">
    <source>
        <dbReference type="EMBL" id="QDU23341.1"/>
    </source>
</evidence>
<evidence type="ECO:0000256" key="1">
    <source>
        <dbReference type="SAM" id="Phobius"/>
    </source>
</evidence>
<dbReference type="AlphaFoldDB" id="A0A517Y0R8"/>
<dbReference type="RefSeq" id="WP_145243528.1">
    <property type="nucleotide sequence ID" value="NZ_CP036273.1"/>
</dbReference>
<feature type="transmembrane region" description="Helical" evidence="1">
    <location>
        <begin position="43"/>
        <end position="59"/>
    </location>
</feature>
<proteinExistence type="predicted"/>
<dbReference type="KEGG" id="uli:ETAA1_53400"/>
<keyword evidence="1" id="KW-0812">Transmembrane</keyword>